<dbReference type="AlphaFoldDB" id="A0A2C9CNY0"/>
<name>A0A2C9CNY0_KUEST</name>
<keyword evidence="1" id="KW-0812">Transmembrane</keyword>
<accession>A0A2C9CNY0</accession>
<feature type="transmembrane region" description="Helical" evidence="1">
    <location>
        <begin position="20"/>
        <end position="39"/>
    </location>
</feature>
<dbReference type="Proteomes" id="UP000221734">
    <property type="component" value="Chromosome Kuenenia_stuttgartiensis_MBR1"/>
</dbReference>
<protein>
    <submittedName>
        <fullName evidence="2">Putative orf</fullName>
    </submittedName>
</protein>
<keyword evidence="3" id="KW-1185">Reference proteome</keyword>
<keyword evidence="1" id="KW-0472">Membrane</keyword>
<keyword evidence="1" id="KW-1133">Transmembrane helix</keyword>
<dbReference type="OrthoDB" id="269814at2"/>
<gene>
    <name evidence="2" type="ORF">KSMBR1_4025</name>
</gene>
<dbReference type="Gene3D" id="2.60.120.260">
    <property type="entry name" value="Galactose-binding domain-like"/>
    <property type="match status" value="1"/>
</dbReference>
<evidence type="ECO:0000313" key="2">
    <source>
        <dbReference type="EMBL" id="SOH06497.1"/>
    </source>
</evidence>
<dbReference type="EMBL" id="LT934425">
    <property type="protein sequence ID" value="SOH06497.1"/>
    <property type="molecule type" value="Genomic_DNA"/>
</dbReference>
<dbReference type="RefSeq" id="WP_099326874.1">
    <property type="nucleotide sequence ID" value="NZ_LT934425.1"/>
</dbReference>
<evidence type="ECO:0000313" key="3">
    <source>
        <dbReference type="Proteomes" id="UP000221734"/>
    </source>
</evidence>
<reference evidence="3" key="1">
    <citation type="submission" date="2017-10" db="EMBL/GenBank/DDBJ databases">
        <authorList>
            <person name="Frank J."/>
        </authorList>
    </citation>
    <scope>NUCLEOTIDE SEQUENCE [LARGE SCALE GENOMIC DNA]</scope>
</reference>
<evidence type="ECO:0000256" key="1">
    <source>
        <dbReference type="SAM" id="Phobius"/>
    </source>
</evidence>
<proteinExistence type="predicted"/>
<dbReference type="KEGG" id="kst:KSMBR1_4025"/>
<sequence>MKKLLVSTNNHFCCKKYMPFILLKSIFLFFLTISSFCLLKESFGENLLKNGDFETGNTSGWICWETFPWDGDGIPVKHPARVDIHVPGTIGVPTPPAISGLYALTQEVTAEGTARGGIYQELNINAHSTYVLTGSMAFYGDNIGDITIIGLLDGQWNPVNTSTTPFKFYIGGDTVSSWTKFSLSIIPSKNIITVFTETCQDWGYGYVAGWYDNLSLQFVYENSKPFSSEKTPPEVQK</sequence>
<organism evidence="2 3">
    <name type="scientific">Kuenenia stuttgartiensis</name>
    <dbReference type="NCBI Taxonomy" id="174633"/>
    <lineage>
        <taxon>Bacteria</taxon>
        <taxon>Pseudomonadati</taxon>
        <taxon>Planctomycetota</taxon>
        <taxon>Candidatus Brocadiia</taxon>
        <taxon>Candidatus Brocadiales</taxon>
        <taxon>Candidatus Brocadiaceae</taxon>
        <taxon>Candidatus Kuenenia</taxon>
    </lineage>
</organism>